<evidence type="ECO:0000256" key="1">
    <source>
        <dbReference type="ARBA" id="ARBA00022679"/>
    </source>
</evidence>
<reference evidence="6" key="1">
    <citation type="submission" date="2021-01" db="EMBL/GenBank/DDBJ databases">
        <authorList>
            <person name="Kaushik A."/>
        </authorList>
    </citation>
    <scope>NUCLEOTIDE SEQUENCE</scope>
    <source>
        <strain evidence="6">AG1-1B</strain>
    </source>
</reference>
<dbReference type="Pfam" id="PF07714">
    <property type="entry name" value="PK_Tyr_Ser-Thr"/>
    <property type="match status" value="1"/>
</dbReference>
<sequence length="120" mass="13929">ELKLLKDFDHPNVVRFLGVSIPENPRDTPVMMVSELCANGDMFDYIRNVSVPSLRKVGMNEHAIYEAVGSKKQRPLINGLRKQYCPEIVDLVEKMWAQEAKDRPTIKRVVEELERLIQMY</sequence>
<dbReference type="Proteomes" id="UP000663826">
    <property type="component" value="Unassembled WGS sequence"/>
</dbReference>
<comment type="caution">
    <text evidence="6">The sequence shown here is derived from an EMBL/GenBank/DDBJ whole genome shotgun (WGS) entry which is preliminary data.</text>
</comment>
<evidence type="ECO:0000259" key="5">
    <source>
        <dbReference type="PROSITE" id="PS50011"/>
    </source>
</evidence>
<proteinExistence type="predicted"/>
<dbReference type="OrthoDB" id="3265049at2759"/>
<keyword evidence="3" id="KW-0418">Kinase</keyword>
<dbReference type="InterPro" id="IPR011009">
    <property type="entry name" value="Kinase-like_dom_sf"/>
</dbReference>
<dbReference type="InterPro" id="IPR051681">
    <property type="entry name" value="Ser/Thr_Kinases-Pseudokinases"/>
</dbReference>
<evidence type="ECO:0000313" key="7">
    <source>
        <dbReference type="Proteomes" id="UP000663826"/>
    </source>
</evidence>
<dbReference type="GO" id="GO:0004674">
    <property type="term" value="F:protein serine/threonine kinase activity"/>
    <property type="evidence" value="ECO:0007669"/>
    <property type="project" value="TreeGrafter"/>
</dbReference>
<feature type="domain" description="Protein kinase" evidence="5">
    <location>
        <begin position="1"/>
        <end position="120"/>
    </location>
</feature>
<gene>
    <name evidence="6" type="ORF">RDB_LOCUS30811</name>
</gene>
<name>A0A8H2WPR5_9AGAM</name>
<keyword evidence="1" id="KW-0808">Transferase</keyword>
<dbReference type="GO" id="GO:0005524">
    <property type="term" value="F:ATP binding"/>
    <property type="evidence" value="ECO:0007669"/>
    <property type="project" value="UniProtKB-KW"/>
</dbReference>
<dbReference type="EMBL" id="CAJMWQ010000943">
    <property type="protein sequence ID" value="CAE6400575.1"/>
    <property type="molecule type" value="Genomic_DNA"/>
</dbReference>
<evidence type="ECO:0000256" key="4">
    <source>
        <dbReference type="ARBA" id="ARBA00022840"/>
    </source>
</evidence>
<dbReference type="Gene3D" id="1.10.510.10">
    <property type="entry name" value="Transferase(Phosphotransferase) domain 1"/>
    <property type="match status" value="2"/>
</dbReference>
<accession>A0A8H2WPR5</accession>
<dbReference type="AlphaFoldDB" id="A0A8H2WPR5"/>
<organism evidence="6 7">
    <name type="scientific">Rhizoctonia solani</name>
    <dbReference type="NCBI Taxonomy" id="456999"/>
    <lineage>
        <taxon>Eukaryota</taxon>
        <taxon>Fungi</taxon>
        <taxon>Dikarya</taxon>
        <taxon>Basidiomycota</taxon>
        <taxon>Agaricomycotina</taxon>
        <taxon>Agaricomycetes</taxon>
        <taxon>Cantharellales</taxon>
        <taxon>Ceratobasidiaceae</taxon>
        <taxon>Rhizoctonia</taxon>
    </lineage>
</organism>
<dbReference type="PROSITE" id="PS50011">
    <property type="entry name" value="PROTEIN_KINASE_DOM"/>
    <property type="match status" value="1"/>
</dbReference>
<evidence type="ECO:0000256" key="2">
    <source>
        <dbReference type="ARBA" id="ARBA00022741"/>
    </source>
</evidence>
<protein>
    <recommendedName>
        <fullName evidence="5">Protein kinase domain-containing protein</fullName>
    </recommendedName>
</protein>
<keyword evidence="4" id="KW-0067">ATP-binding</keyword>
<dbReference type="InterPro" id="IPR000719">
    <property type="entry name" value="Prot_kinase_dom"/>
</dbReference>
<feature type="non-terminal residue" evidence="6">
    <location>
        <position position="1"/>
    </location>
</feature>
<keyword evidence="2" id="KW-0547">Nucleotide-binding</keyword>
<dbReference type="InterPro" id="IPR001245">
    <property type="entry name" value="Ser-Thr/Tyr_kinase_cat_dom"/>
</dbReference>
<evidence type="ECO:0000313" key="6">
    <source>
        <dbReference type="EMBL" id="CAE6400575.1"/>
    </source>
</evidence>
<dbReference type="PANTHER" id="PTHR44329:SF288">
    <property type="entry name" value="MITOGEN-ACTIVATED PROTEIN KINASE KINASE KINASE 20"/>
    <property type="match status" value="1"/>
</dbReference>
<dbReference type="SUPFAM" id="SSF56112">
    <property type="entry name" value="Protein kinase-like (PK-like)"/>
    <property type="match status" value="1"/>
</dbReference>
<evidence type="ECO:0000256" key="3">
    <source>
        <dbReference type="ARBA" id="ARBA00022777"/>
    </source>
</evidence>
<dbReference type="PANTHER" id="PTHR44329">
    <property type="entry name" value="SERINE/THREONINE-PROTEIN KINASE TNNI3K-RELATED"/>
    <property type="match status" value="1"/>
</dbReference>